<dbReference type="InterPro" id="IPR007899">
    <property type="entry name" value="CHAD_dom"/>
</dbReference>
<protein>
    <submittedName>
        <fullName evidence="3">Adenylate cyclase</fullName>
    </submittedName>
</protein>
<dbReference type="Pfam" id="PF05235">
    <property type="entry name" value="CHAD"/>
    <property type="match status" value="1"/>
</dbReference>
<dbReference type="PANTHER" id="PTHR39569:SF1">
    <property type="entry name" value="INORGANIC TRIPHOSPHATASE"/>
    <property type="match status" value="1"/>
</dbReference>
<dbReference type="eggNOG" id="COG5607">
    <property type="taxonomic scope" value="Bacteria"/>
</dbReference>
<dbReference type="GO" id="GO:0050355">
    <property type="term" value="F:inorganic triphosphate phosphatase activity"/>
    <property type="evidence" value="ECO:0007669"/>
    <property type="project" value="InterPro"/>
</dbReference>
<accession>B1Y4W8</accession>
<dbReference type="SUPFAM" id="SSF55154">
    <property type="entry name" value="CYTH-like phosphatases"/>
    <property type="match status" value="1"/>
</dbReference>
<evidence type="ECO:0000259" key="1">
    <source>
        <dbReference type="PROSITE" id="PS51707"/>
    </source>
</evidence>
<dbReference type="SMART" id="SM00880">
    <property type="entry name" value="CHAD"/>
    <property type="match status" value="1"/>
</dbReference>
<dbReference type="KEGG" id="lch:Lcho_3610"/>
<dbReference type="AlphaFoldDB" id="B1Y4W8"/>
<evidence type="ECO:0000313" key="4">
    <source>
        <dbReference type="Proteomes" id="UP000001693"/>
    </source>
</evidence>
<organism evidence="3 4">
    <name type="scientific">Leptothrix cholodnii (strain ATCC 51168 / LMG 8142 / SP-6)</name>
    <name type="common">Leptothrix discophora (strain SP-6)</name>
    <dbReference type="NCBI Taxonomy" id="395495"/>
    <lineage>
        <taxon>Bacteria</taxon>
        <taxon>Pseudomonadati</taxon>
        <taxon>Pseudomonadota</taxon>
        <taxon>Betaproteobacteria</taxon>
        <taxon>Burkholderiales</taxon>
        <taxon>Sphaerotilaceae</taxon>
        <taxon>Leptothrix</taxon>
    </lineage>
</organism>
<dbReference type="OrthoDB" id="3034217at2"/>
<dbReference type="PROSITE" id="PS51707">
    <property type="entry name" value="CYTH"/>
    <property type="match status" value="1"/>
</dbReference>
<dbReference type="STRING" id="395495.Lcho_3610"/>
<sequence length="498" mass="54484">MVEIELKFQIPATSAQAVQRAVATSTAQITHLRAQYFDTPDRRLAAAGMALRLRQEDERWVQTLKGRGDGHLHRLEHEVVIETAGGEPVLDITRHAGTPAGAALAATLAGDGDALRVMFETDVQRTHRMIRSGSARIELALDIGEIRSGAARLPLHEIEFELKQGPLAGLIALSSRWVERHALWLDVRSKAERGDLLARSVKVNAATLAEQPTLRADMSADAALRAMVGACLAQILPNVANLAGGVGEAEHLHQARVGLRRLRSALRVFGEGSDDVDATWQPALAELFAHLGSARDRDVLADTWLPALRAAGAPDLFDGSATADETDGIDTVGEALRAPACGLLLLDLMAFAHGAAQTAEAADQPSDLSLTERVRPLVERLHRQLGKDATEFLTCDDARRHRTRKRLKRLRYAVELVSSVCRGKAVKRYLARLRPAQDALGLYNDLTVAEALFKRRLEHDPRAWFALGWLAAQRQKLLADAAQALAELPRSARIWRRD</sequence>
<dbReference type="PANTHER" id="PTHR39569">
    <property type="entry name" value="INORGANIC TRIPHOSPHATASE"/>
    <property type="match status" value="1"/>
</dbReference>
<feature type="domain" description="CHAD" evidence="2">
    <location>
        <begin position="217"/>
        <end position="498"/>
    </location>
</feature>
<dbReference type="Proteomes" id="UP000001693">
    <property type="component" value="Chromosome"/>
</dbReference>
<evidence type="ECO:0000313" key="3">
    <source>
        <dbReference type="EMBL" id="ACB35864.1"/>
    </source>
</evidence>
<gene>
    <name evidence="3" type="ordered locus">Lcho_3610</name>
</gene>
<dbReference type="EMBL" id="CP001013">
    <property type="protein sequence ID" value="ACB35864.1"/>
    <property type="molecule type" value="Genomic_DNA"/>
</dbReference>
<dbReference type="Pfam" id="PF01928">
    <property type="entry name" value="CYTH"/>
    <property type="match status" value="1"/>
</dbReference>
<dbReference type="InterPro" id="IPR038186">
    <property type="entry name" value="CHAD_dom_sf"/>
</dbReference>
<dbReference type="Gene3D" id="1.40.20.10">
    <property type="entry name" value="CHAD domain"/>
    <property type="match status" value="1"/>
</dbReference>
<dbReference type="CDD" id="cd07756">
    <property type="entry name" value="CYTH-like_Pase_CHAD"/>
    <property type="match status" value="1"/>
</dbReference>
<dbReference type="InterPro" id="IPR039013">
    <property type="entry name" value="YgiF"/>
</dbReference>
<dbReference type="PROSITE" id="PS51708">
    <property type="entry name" value="CHAD"/>
    <property type="match status" value="1"/>
</dbReference>
<dbReference type="InterPro" id="IPR023577">
    <property type="entry name" value="CYTH_domain"/>
</dbReference>
<name>B1Y4W8_LEPCP</name>
<dbReference type="GO" id="GO:0046872">
    <property type="term" value="F:metal ion binding"/>
    <property type="evidence" value="ECO:0007669"/>
    <property type="project" value="TreeGrafter"/>
</dbReference>
<reference evidence="3 4" key="1">
    <citation type="submission" date="2008-03" db="EMBL/GenBank/DDBJ databases">
        <title>Complete sequence of Leptothrix cholodnii SP-6.</title>
        <authorList>
            <consortium name="US DOE Joint Genome Institute"/>
            <person name="Copeland A."/>
            <person name="Lucas S."/>
            <person name="Lapidus A."/>
            <person name="Glavina del Rio T."/>
            <person name="Dalin E."/>
            <person name="Tice H."/>
            <person name="Bruce D."/>
            <person name="Goodwin L."/>
            <person name="Pitluck S."/>
            <person name="Chertkov O."/>
            <person name="Brettin T."/>
            <person name="Detter J.C."/>
            <person name="Han C."/>
            <person name="Kuske C.R."/>
            <person name="Schmutz J."/>
            <person name="Larimer F."/>
            <person name="Land M."/>
            <person name="Hauser L."/>
            <person name="Kyrpides N."/>
            <person name="Lykidis A."/>
            <person name="Emerson D."/>
            <person name="Richardson P."/>
        </authorList>
    </citation>
    <scope>NUCLEOTIDE SEQUENCE [LARGE SCALE GENOMIC DNA]</scope>
    <source>
        <strain evidence="4">ATCC 51168 / LMG 8142 / SP-6</strain>
    </source>
</reference>
<proteinExistence type="predicted"/>
<dbReference type="SMART" id="SM01118">
    <property type="entry name" value="CYTH"/>
    <property type="match status" value="1"/>
</dbReference>
<feature type="domain" description="CYTH" evidence="1">
    <location>
        <begin position="1"/>
        <end position="201"/>
    </location>
</feature>
<dbReference type="RefSeq" id="WP_012348611.1">
    <property type="nucleotide sequence ID" value="NC_010524.1"/>
</dbReference>
<dbReference type="HOGENOM" id="CLU_040400_3_1_4"/>
<evidence type="ECO:0000259" key="2">
    <source>
        <dbReference type="PROSITE" id="PS51708"/>
    </source>
</evidence>
<dbReference type="InterPro" id="IPR033469">
    <property type="entry name" value="CYTH-like_dom_sf"/>
</dbReference>
<keyword evidence="4" id="KW-1185">Reference proteome</keyword>
<dbReference type="eggNOG" id="COG3025">
    <property type="taxonomic scope" value="Bacteria"/>
</dbReference>
<dbReference type="Gene3D" id="2.40.320.10">
    <property type="entry name" value="Hypothetical Protein Pfu-838710-001"/>
    <property type="match status" value="1"/>
</dbReference>